<dbReference type="PANTHER" id="PTHR30024">
    <property type="entry name" value="ALIPHATIC SULFONATES-BINDING PROTEIN-RELATED"/>
    <property type="match status" value="1"/>
</dbReference>
<evidence type="ECO:0000256" key="1">
    <source>
        <dbReference type="SAM" id="SignalP"/>
    </source>
</evidence>
<protein>
    <submittedName>
        <fullName evidence="3">Sulfonate transport system substrate-binding protein</fullName>
    </submittedName>
</protein>
<name>A0A840BQV1_9HYPH</name>
<keyword evidence="4" id="KW-1185">Reference proteome</keyword>
<reference evidence="3 4" key="1">
    <citation type="submission" date="2020-08" db="EMBL/GenBank/DDBJ databases">
        <title>Genomic Encyclopedia of Type Strains, Phase IV (KMG-IV): sequencing the most valuable type-strain genomes for metagenomic binning, comparative biology and taxonomic classification.</title>
        <authorList>
            <person name="Goeker M."/>
        </authorList>
    </citation>
    <scope>NUCLEOTIDE SEQUENCE [LARGE SCALE GENOMIC DNA]</scope>
    <source>
        <strain evidence="3 4">DSM 103737</strain>
    </source>
</reference>
<gene>
    <name evidence="3" type="ORF">GGR16_000741</name>
</gene>
<dbReference type="Pfam" id="PF09084">
    <property type="entry name" value="NMT1"/>
    <property type="match status" value="1"/>
</dbReference>
<dbReference type="RefSeq" id="WP_053193842.1">
    <property type="nucleotide sequence ID" value="NZ_JACIEN010000001.1"/>
</dbReference>
<dbReference type="Gene3D" id="3.40.190.10">
    <property type="entry name" value="Periplasmic binding protein-like II"/>
    <property type="match status" value="2"/>
</dbReference>
<dbReference type="AlphaFoldDB" id="A0A840BQV1"/>
<comment type="caution">
    <text evidence="3">The sequence shown here is derived from an EMBL/GenBank/DDBJ whole genome shotgun (WGS) entry which is preliminary data.</text>
</comment>
<organism evidence="3 4">
    <name type="scientific">Chelatococcus caeni</name>
    <dbReference type="NCBI Taxonomy" id="1348468"/>
    <lineage>
        <taxon>Bacteria</taxon>
        <taxon>Pseudomonadati</taxon>
        <taxon>Pseudomonadota</taxon>
        <taxon>Alphaproteobacteria</taxon>
        <taxon>Hyphomicrobiales</taxon>
        <taxon>Chelatococcaceae</taxon>
        <taxon>Chelatococcus</taxon>
    </lineage>
</organism>
<feature type="domain" description="SsuA/THI5-like" evidence="2">
    <location>
        <begin position="76"/>
        <end position="203"/>
    </location>
</feature>
<sequence length="333" mass="35489">MTLKIGLAALMLAAAVGSSPAGAANDAVPRDVPPGTKLVVADQNEALQTLMKASGEQDRFVADVTYANFLGGPAILEAFRAGALDLASVGNTPPIQAQAAGEAIPIVAAVTSAVVDYSLAVRPGLTVKTLEDLKGKRISYAEGTGRQPFVLHALKAAGLTRKDVVLVPLRVSDFPDAIRTGQVDVAVLNEPHFSRYLADTEGASALPDSEHDRLPRRLSYLYASTKALSEPGKAAAIRDFVTRWITAKRWAAANTDAWVKAYFVDRQRLSAADGRAIAVSEGEPTFPLLSELVPRQQELVDIIHEAGDLPERLDASRQFDLRFDAVIAAATRD</sequence>
<feature type="signal peptide" evidence="1">
    <location>
        <begin position="1"/>
        <end position="23"/>
    </location>
</feature>
<dbReference type="SUPFAM" id="SSF53850">
    <property type="entry name" value="Periplasmic binding protein-like II"/>
    <property type="match status" value="1"/>
</dbReference>
<dbReference type="EMBL" id="JACIEN010000001">
    <property type="protein sequence ID" value="MBB4015735.1"/>
    <property type="molecule type" value="Genomic_DNA"/>
</dbReference>
<feature type="chain" id="PRO_5033062206" evidence="1">
    <location>
        <begin position="24"/>
        <end position="333"/>
    </location>
</feature>
<evidence type="ECO:0000313" key="3">
    <source>
        <dbReference type="EMBL" id="MBB4015735.1"/>
    </source>
</evidence>
<dbReference type="InterPro" id="IPR015168">
    <property type="entry name" value="SsuA/THI5"/>
</dbReference>
<evidence type="ECO:0000259" key="2">
    <source>
        <dbReference type="Pfam" id="PF09084"/>
    </source>
</evidence>
<evidence type="ECO:0000313" key="4">
    <source>
        <dbReference type="Proteomes" id="UP000577362"/>
    </source>
</evidence>
<proteinExistence type="predicted"/>
<keyword evidence="1" id="KW-0732">Signal</keyword>
<accession>A0A840BQV1</accession>
<dbReference type="Proteomes" id="UP000577362">
    <property type="component" value="Unassembled WGS sequence"/>
</dbReference>
<dbReference type="PANTHER" id="PTHR30024:SF48">
    <property type="entry name" value="ABC TRANSPORTER SUBSTRATE-BINDING PROTEIN"/>
    <property type="match status" value="1"/>
</dbReference>